<organism evidence="11 12">
    <name type="scientific">Cinnamomum micranthum f. kanehirae</name>
    <dbReference type="NCBI Taxonomy" id="337451"/>
    <lineage>
        <taxon>Eukaryota</taxon>
        <taxon>Viridiplantae</taxon>
        <taxon>Streptophyta</taxon>
        <taxon>Embryophyta</taxon>
        <taxon>Tracheophyta</taxon>
        <taxon>Spermatophyta</taxon>
        <taxon>Magnoliopsida</taxon>
        <taxon>Magnoliidae</taxon>
        <taxon>Laurales</taxon>
        <taxon>Lauraceae</taxon>
        <taxon>Cinnamomum</taxon>
    </lineage>
</organism>
<dbReference type="GO" id="GO:0009506">
    <property type="term" value="C:plasmodesma"/>
    <property type="evidence" value="ECO:0007669"/>
    <property type="project" value="UniProtKB-ARBA"/>
</dbReference>
<evidence type="ECO:0000256" key="1">
    <source>
        <dbReference type="ARBA" id="ARBA00004609"/>
    </source>
</evidence>
<dbReference type="Proteomes" id="UP000283530">
    <property type="component" value="Unassembled WGS sequence"/>
</dbReference>
<sequence>MAKKLVNILFFFLSLLTITCSEMSLMQVHEQRELKRKEKIFSSSRREHFNRDKSTITTKTAQRVTITPPTTNAVKRVMFQATNPTATIVTIPSTDPTPLLPIDPVTTPVSTPITVPTTQPVTNPAPTIPVPSSGRIPTTTTSPVDSGQIWCVAKAGALDSSLQVALDYACGSGGADCTEIQPAGNCYFPNTIHNHASYAFNSYYQNNPVPFSCEFGGTAMLVNLNPSSGSCIFLSSSYSSSSSALDNRNPTSSTTTYGSGSTFYSDSVSTSVDLHFLVTFILLTTSCIMWEIDLRVM</sequence>
<evidence type="ECO:0000256" key="6">
    <source>
        <dbReference type="ARBA" id="ARBA00023157"/>
    </source>
</evidence>
<dbReference type="InterPro" id="IPR044788">
    <property type="entry name" value="X8_dom_prot"/>
</dbReference>
<evidence type="ECO:0000313" key="11">
    <source>
        <dbReference type="EMBL" id="RWR94420.1"/>
    </source>
</evidence>
<dbReference type="Pfam" id="PF07983">
    <property type="entry name" value="X8"/>
    <property type="match status" value="1"/>
</dbReference>
<keyword evidence="2" id="KW-1003">Cell membrane</keyword>
<dbReference type="EMBL" id="QPKB01000010">
    <property type="protein sequence ID" value="RWR94420.1"/>
    <property type="molecule type" value="Genomic_DNA"/>
</dbReference>
<dbReference type="PANTHER" id="PTHR31044">
    <property type="entry name" value="BETA-1,3 GLUCANASE"/>
    <property type="match status" value="1"/>
</dbReference>
<gene>
    <name evidence="11" type="ORF">CKAN_02371100</name>
</gene>
<dbReference type="GO" id="GO:0005886">
    <property type="term" value="C:plasma membrane"/>
    <property type="evidence" value="ECO:0007669"/>
    <property type="project" value="UniProtKB-SubCell"/>
</dbReference>
<dbReference type="GO" id="GO:0098552">
    <property type="term" value="C:side of membrane"/>
    <property type="evidence" value="ECO:0007669"/>
    <property type="project" value="UniProtKB-KW"/>
</dbReference>
<dbReference type="PANTHER" id="PTHR31044:SF120">
    <property type="entry name" value="CARBOHYDRATE-BINDING X8 DOMAIN SUPERFAMILY PROTEIN"/>
    <property type="match status" value="1"/>
</dbReference>
<feature type="compositionally biased region" description="Low complexity" evidence="8">
    <location>
        <begin position="113"/>
        <end position="125"/>
    </location>
</feature>
<keyword evidence="3" id="KW-0336">GPI-anchor</keyword>
<evidence type="ECO:0000256" key="5">
    <source>
        <dbReference type="ARBA" id="ARBA00023136"/>
    </source>
</evidence>
<keyword evidence="6" id="KW-1015">Disulfide bond</keyword>
<evidence type="ECO:0000259" key="10">
    <source>
        <dbReference type="SMART" id="SM00768"/>
    </source>
</evidence>
<evidence type="ECO:0000256" key="3">
    <source>
        <dbReference type="ARBA" id="ARBA00022622"/>
    </source>
</evidence>
<reference evidence="11 12" key="1">
    <citation type="journal article" date="2019" name="Nat. Plants">
        <title>Stout camphor tree genome fills gaps in understanding of flowering plant genome evolution.</title>
        <authorList>
            <person name="Chaw S.M."/>
            <person name="Liu Y.C."/>
            <person name="Wu Y.W."/>
            <person name="Wang H.Y."/>
            <person name="Lin C.I."/>
            <person name="Wu C.S."/>
            <person name="Ke H.M."/>
            <person name="Chang L.Y."/>
            <person name="Hsu C.Y."/>
            <person name="Yang H.T."/>
            <person name="Sudianto E."/>
            <person name="Hsu M.H."/>
            <person name="Wu K.P."/>
            <person name="Wang L.N."/>
            <person name="Leebens-Mack J.H."/>
            <person name="Tsai I.J."/>
        </authorList>
    </citation>
    <scope>NUCLEOTIDE SEQUENCE [LARGE SCALE GENOMIC DNA]</scope>
    <source>
        <strain evidence="12">cv. Chaw 1501</strain>
        <tissue evidence="11">Young leaves</tissue>
    </source>
</reference>
<accession>A0A443PUI5</accession>
<dbReference type="Gene3D" id="1.20.58.1040">
    <property type="match status" value="1"/>
</dbReference>
<evidence type="ECO:0000256" key="7">
    <source>
        <dbReference type="ARBA" id="ARBA00023180"/>
    </source>
</evidence>
<evidence type="ECO:0000256" key="4">
    <source>
        <dbReference type="ARBA" id="ARBA00022729"/>
    </source>
</evidence>
<dbReference type="SMART" id="SM00768">
    <property type="entry name" value="X8"/>
    <property type="match status" value="1"/>
</dbReference>
<keyword evidence="5" id="KW-0472">Membrane</keyword>
<feature type="chain" id="PRO_5019202371" evidence="9">
    <location>
        <begin position="22"/>
        <end position="297"/>
    </location>
</feature>
<evidence type="ECO:0000256" key="8">
    <source>
        <dbReference type="SAM" id="MobiDB-lite"/>
    </source>
</evidence>
<keyword evidence="4 9" id="KW-0732">Signal</keyword>
<comment type="caution">
    <text evidence="11">The sequence shown here is derived from an EMBL/GenBank/DDBJ whole genome shotgun (WGS) entry which is preliminary data.</text>
</comment>
<proteinExistence type="predicted"/>
<dbReference type="InterPro" id="IPR012946">
    <property type="entry name" value="X8"/>
</dbReference>
<protein>
    <submittedName>
        <fullName evidence="11">Glucan endo-1,3-beta-glucosidase 3</fullName>
    </submittedName>
</protein>
<name>A0A443PUI5_9MAGN</name>
<evidence type="ECO:0000256" key="2">
    <source>
        <dbReference type="ARBA" id="ARBA00022475"/>
    </source>
</evidence>
<keyword evidence="12" id="KW-1185">Reference proteome</keyword>
<feature type="region of interest" description="Disordered" evidence="8">
    <location>
        <begin position="113"/>
        <end position="141"/>
    </location>
</feature>
<dbReference type="STRING" id="337451.A0A443PUI5"/>
<dbReference type="OrthoDB" id="1073427at2759"/>
<feature type="signal peptide" evidence="9">
    <location>
        <begin position="1"/>
        <end position="21"/>
    </location>
</feature>
<dbReference type="FunFam" id="1.20.58.1040:FF:000001">
    <property type="entry name" value="Glucan endo-1,3-beta-glucosidase 4"/>
    <property type="match status" value="1"/>
</dbReference>
<feature type="domain" description="X8" evidence="10">
    <location>
        <begin position="149"/>
        <end position="233"/>
    </location>
</feature>
<keyword evidence="7" id="KW-0325">Glycoprotein</keyword>
<evidence type="ECO:0000256" key="9">
    <source>
        <dbReference type="SAM" id="SignalP"/>
    </source>
</evidence>
<keyword evidence="3" id="KW-0449">Lipoprotein</keyword>
<comment type="subcellular location">
    <subcellularLocation>
        <location evidence="1">Cell membrane</location>
        <topology evidence="1">Lipid-anchor</topology>
        <topology evidence="1">GPI-anchor</topology>
    </subcellularLocation>
</comment>
<dbReference type="AlphaFoldDB" id="A0A443PUI5"/>
<evidence type="ECO:0000313" key="12">
    <source>
        <dbReference type="Proteomes" id="UP000283530"/>
    </source>
</evidence>